<dbReference type="Gene3D" id="3.40.33.10">
    <property type="entry name" value="CAP"/>
    <property type="match status" value="1"/>
</dbReference>
<proteinExistence type="predicted"/>
<dbReference type="InterPro" id="IPR035940">
    <property type="entry name" value="CAP_sf"/>
</dbReference>
<feature type="transmembrane region" description="Helical" evidence="2">
    <location>
        <begin position="415"/>
        <end position="436"/>
    </location>
</feature>
<feature type="region of interest" description="Disordered" evidence="1">
    <location>
        <begin position="172"/>
        <end position="195"/>
    </location>
</feature>
<dbReference type="PANTHER" id="PTHR10334">
    <property type="entry name" value="CYSTEINE-RICH SECRETORY PROTEIN-RELATED"/>
    <property type="match status" value="1"/>
</dbReference>
<dbReference type="SMART" id="SM00198">
    <property type="entry name" value="SCP"/>
    <property type="match status" value="1"/>
</dbReference>
<evidence type="ECO:0000256" key="2">
    <source>
        <dbReference type="SAM" id="Phobius"/>
    </source>
</evidence>
<feature type="domain" description="SCP" evidence="4">
    <location>
        <begin position="214"/>
        <end position="347"/>
    </location>
</feature>
<organism evidence="5">
    <name type="scientific">Alexandrium monilatum</name>
    <dbReference type="NCBI Taxonomy" id="311494"/>
    <lineage>
        <taxon>Eukaryota</taxon>
        <taxon>Sar</taxon>
        <taxon>Alveolata</taxon>
        <taxon>Dinophyceae</taxon>
        <taxon>Gonyaulacales</taxon>
        <taxon>Pyrocystaceae</taxon>
        <taxon>Alexandrium</taxon>
    </lineage>
</organism>
<dbReference type="InterPro" id="IPR001283">
    <property type="entry name" value="CRISP-related"/>
</dbReference>
<reference evidence="5" key="1">
    <citation type="submission" date="2021-01" db="EMBL/GenBank/DDBJ databases">
        <authorList>
            <person name="Corre E."/>
            <person name="Pelletier E."/>
            <person name="Niang G."/>
            <person name="Scheremetjew M."/>
            <person name="Finn R."/>
            <person name="Kale V."/>
            <person name="Holt S."/>
            <person name="Cochrane G."/>
            <person name="Meng A."/>
            <person name="Brown T."/>
            <person name="Cohen L."/>
        </authorList>
    </citation>
    <scope>NUCLEOTIDE SEQUENCE</scope>
    <source>
        <strain evidence="5">CCMP3105</strain>
    </source>
</reference>
<feature type="signal peptide" evidence="3">
    <location>
        <begin position="1"/>
        <end position="23"/>
    </location>
</feature>
<dbReference type="InterPro" id="IPR014044">
    <property type="entry name" value="CAP_dom"/>
</dbReference>
<dbReference type="SUPFAM" id="SSF55797">
    <property type="entry name" value="PR-1-like"/>
    <property type="match status" value="1"/>
</dbReference>
<dbReference type="AlphaFoldDB" id="A0A7S4RVR6"/>
<dbReference type="EMBL" id="HBNR01058453">
    <property type="protein sequence ID" value="CAE4626338.1"/>
    <property type="molecule type" value="Transcribed_RNA"/>
</dbReference>
<feature type="compositionally biased region" description="Low complexity" evidence="1">
    <location>
        <begin position="180"/>
        <end position="195"/>
    </location>
</feature>
<accession>A0A7S4RVR6</accession>
<evidence type="ECO:0000313" key="5">
    <source>
        <dbReference type="EMBL" id="CAE4626338.1"/>
    </source>
</evidence>
<keyword evidence="2" id="KW-1133">Transmembrane helix</keyword>
<evidence type="ECO:0000259" key="4">
    <source>
        <dbReference type="SMART" id="SM00198"/>
    </source>
</evidence>
<feature type="chain" id="PRO_5030582847" description="SCP domain-containing protein" evidence="3">
    <location>
        <begin position="24"/>
        <end position="476"/>
    </location>
</feature>
<evidence type="ECO:0000256" key="3">
    <source>
        <dbReference type="SAM" id="SignalP"/>
    </source>
</evidence>
<keyword evidence="3" id="KW-0732">Signal</keyword>
<keyword evidence="2" id="KW-0812">Transmembrane</keyword>
<keyword evidence="2" id="KW-0472">Membrane</keyword>
<dbReference type="Pfam" id="PF00188">
    <property type="entry name" value="CAP"/>
    <property type="match status" value="1"/>
</dbReference>
<sequence>MAGRLRTTLSLLALLGWSPVATAKCVQDHSLGKCENCLTSVQCEHGRFCCPFLKKCVANSREACRYPIASCQPLCRDSDDPKQCACENEKFPDDWVNCDGSSGSTGGDSTSVPNEITRAFTHQGEWCVGVFENTWCWLADNQGKYAKDGKPYKCHSYVGYSADEWCYRTPEKNGNEEGTTDSSTATDGGSGGSAASDTFQCPSHWYADGAPTDSDAEAWTMAHNVFRCMHDVEFAQWSNPVAEDIESWLSGKRYMVHSDSYDVRPPAGPAGENLFSGQPASYWTPAKATSSWYSEVEDCSSFPGCGGGFDRRTGHFTAMIWAGVSKIGCNSNSHGLKGCRYKGADVRDCTVPNMGGCYNKMLPAAKKSLAACKAKVKECFGGKALPAHIEAFGLEDLDLGAASNSPGAHFRHSRAAVVGATAAALSGLGLLFALAWRSGRHRNTPCPKETEAAALFLRAEGPAALEEEEESAAEGL</sequence>
<evidence type="ECO:0000256" key="1">
    <source>
        <dbReference type="SAM" id="MobiDB-lite"/>
    </source>
</evidence>
<gene>
    <name evidence="5" type="ORF">AMON00008_LOCUS41119</name>
</gene>
<name>A0A7S4RVR6_9DINO</name>
<protein>
    <recommendedName>
        <fullName evidence="4">SCP domain-containing protein</fullName>
    </recommendedName>
</protein>